<evidence type="ECO:0000256" key="3">
    <source>
        <dbReference type="ARBA" id="ARBA00022989"/>
    </source>
</evidence>
<keyword evidence="2 5" id="KW-0812">Transmembrane</keyword>
<dbReference type="EMBL" id="VLKE01000001">
    <property type="protein sequence ID" value="TWH69198.1"/>
    <property type="molecule type" value="Genomic_DNA"/>
</dbReference>
<dbReference type="RefSeq" id="WP_145775812.1">
    <property type="nucleotide sequence ID" value="NZ_BAAATQ010000101.1"/>
</dbReference>
<feature type="transmembrane region" description="Helical" evidence="5">
    <location>
        <begin position="44"/>
        <end position="62"/>
    </location>
</feature>
<evidence type="ECO:0000256" key="2">
    <source>
        <dbReference type="ARBA" id="ARBA00022692"/>
    </source>
</evidence>
<keyword evidence="3 5" id="KW-1133">Transmembrane helix</keyword>
<organism evidence="6 7">
    <name type="scientific">Micromonospora olivasterospora</name>
    <dbReference type="NCBI Taxonomy" id="1880"/>
    <lineage>
        <taxon>Bacteria</taxon>
        <taxon>Bacillati</taxon>
        <taxon>Actinomycetota</taxon>
        <taxon>Actinomycetes</taxon>
        <taxon>Micromonosporales</taxon>
        <taxon>Micromonosporaceae</taxon>
        <taxon>Micromonospora</taxon>
    </lineage>
</organism>
<dbReference type="GO" id="GO:0016020">
    <property type="term" value="C:membrane"/>
    <property type="evidence" value="ECO:0007669"/>
    <property type="project" value="UniProtKB-SubCell"/>
</dbReference>
<dbReference type="Proteomes" id="UP000319825">
    <property type="component" value="Unassembled WGS sequence"/>
</dbReference>
<evidence type="ECO:0000313" key="7">
    <source>
        <dbReference type="Proteomes" id="UP000319825"/>
    </source>
</evidence>
<protein>
    <submittedName>
        <fullName evidence="6">DoxX-like protein</fullName>
    </submittedName>
</protein>
<name>A0A562IEG3_MICOL</name>
<gene>
    <name evidence="6" type="ORF">JD77_04206</name>
</gene>
<evidence type="ECO:0000256" key="5">
    <source>
        <dbReference type="SAM" id="Phobius"/>
    </source>
</evidence>
<proteinExistence type="predicted"/>
<feature type="transmembrane region" description="Helical" evidence="5">
    <location>
        <begin position="91"/>
        <end position="113"/>
    </location>
</feature>
<comment type="subcellular location">
    <subcellularLocation>
        <location evidence="1">Membrane</location>
        <topology evidence="1">Multi-pass membrane protein</topology>
    </subcellularLocation>
</comment>
<dbReference type="OrthoDB" id="3700080at2"/>
<evidence type="ECO:0000256" key="1">
    <source>
        <dbReference type="ARBA" id="ARBA00004141"/>
    </source>
</evidence>
<dbReference type="Pfam" id="PF13564">
    <property type="entry name" value="DoxX_2"/>
    <property type="match status" value="1"/>
</dbReference>
<dbReference type="InterPro" id="IPR032808">
    <property type="entry name" value="DoxX"/>
</dbReference>
<feature type="transmembrane region" description="Helical" evidence="5">
    <location>
        <begin position="67"/>
        <end position="85"/>
    </location>
</feature>
<keyword evidence="7" id="KW-1185">Reference proteome</keyword>
<evidence type="ECO:0000313" key="6">
    <source>
        <dbReference type="EMBL" id="TWH69198.1"/>
    </source>
</evidence>
<accession>A0A562IEG3</accession>
<evidence type="ECO:0000256" key="4">
    <source>
        <dbReference type="ARBA" id="ARBA00023136"/>
    </source>
</evidence>
<keyword evidence="4 5" id="KW-0472">Membrane</keyword>
<comment type="caution">
    <text evidence="6">The sequence shown here is derived from an EMBL/GenBank/DDBJ whole genome shotgun (WGS) entry which is preliminary data.</text>
</comment>
<dbReference type="AlphaFoldDB" id="A0A562IEG3"/>
<sequence length="115" mass="11519">MQVPLIALSVILAVVFAATAVPKLLGKMDDRMSHLGVSTGLTKVIGALELAGVVGLVLGLYWAPAGIAAAVGLTILMIGAVTYHLRAKDPGNVVALPVAFAAASAAVALLHVLNG</sequence>
<reference evidence="6 7" key="1">
    <citation type="submission" date="2019-07" db="EMBL/GenBank/DDBJ databases">
        <title>R&amp;d 2014.</title>
        <authorList>
            <person name="Klenk H.-P."/>
        </authorList>
    </citation>
    <scope>NUCLEOTIDE SEQUENCE [LARGE SCALE GENOMIC DNA]</scope>
    <source>
        <strain evidence="6 7">DSM 43868</strain>
    </source>
</reference>